<accession>A0A9P1FE22</accession>
<evidence type="ECO:0000256" key="4">
    <source>
        <dbReference type="ARBA" id="ARBA00022860"/>
    </source>
</evidence>
<gene>
    <name evidence="6" type="ORF">C1SCF055_LOCUS1148</name>
</gene>
<dbReference type="EMBL" id="CAMXCT020000020">
    <property type="protein sequence ID" value="CAL1125951.1"/>
    <property type="molecule type" value="Genomic_DNA"/>
</dbReference>
<name>A0A9P1FE22_9DINO</name>
<dbReference type="InterPro" id="IPR000048">
    <property type="entry name" value="IQ_motif_EF-hand-BS"/>
</dbReference>
<feature type="region of interest" description="Disordered" evidence="5">
    <location>
        <begin position="454"/>
        <end position="516"/>
    </location>
</feature>
<dbReference type="GO" id="GO:0005516">
    <property type="term" value="F:calmodulin binding"/>
    <property type="evidence" value="ECO:0007669"/>
    <property type="project" value="UniProtKB-KW"/>
</dbReference>
<dbReference type="InterPro" id="IPR051185">
    <property type="entry name" value="ASPM"/>
</dbReference>
<dbReference type="GO" id="GO:0000922">
    <property type="term" value="C:spindle pole"/>
    <property type="evidence" value="ECO:0007669"/>
    <property type="project" value="TreeGrafter"/>
</dbReference>
<dbReference type="EMBL" id="CAMXCT010000020">
    <property type="protein sequence ID" value="CAI3972576.1"/>
    <property type="molecule type" value="Genomic_DNA"/>
</dbReference>
<dbReference type="PANTHER" id="PTHR22706">
    <property type="entry name" value="ASSEMBLY FACTOR FOR SPINDLE MICROTUBULES"/>
    <property type="match status" value="1"/>
</dbReference>
<evidence type="ECO:0000313" key="6">
    <source>
        <dbReference type="EMBL" id="CAI3972576.1"/>
    </source>
</evidence>
<organism evidence="6">
    <name type="scientific">Cladocopium goreaui</name>
    <dbReference type="NCBI Taxonomy" id="2562237"/>
    <lineage>
        <taxon>Eukaryota</taxon>
        <taxon>Sar</taxon>
        <taxon>Alveolata</taxon>
        <taxon>Dinophyceae</taxon>
        <taxon>Suessiales</taxon>
        <taxon>Symbiodiniaceae</taxon>
        <taxon>Cladocopium</taxon>
    </lineage>
</organism>
<reference evidence="7 8" key="2">
    <citation type="submission" date="2024-05" db="EMBL/GenBank/DDBJ databases">
        <authorList>
            <person name="Chen Y."/>
            <person name="Shah S."/>
            <person name="Dougan E. K."/>
            <person name="Thang M."/>
            <person name="Chan C."/>
        </authorList>
    </citation>
    <scope>NUCLEOTIDE SEQUENCE [LARGE SCALE GENOMIC DNA]</scope>
</reference>
<dbReference type="PROSITE" id="PS50096">
    <property type="entry name" value="IQ"/>
    <property type="match status" value="5"/>
</dbReference>
<dbReference type="AlphaFoldDB" id="A0A9P1FE22"/>
<evidence type="ECO:0000256" key="3">
    <source>
        <dbReference type="ARBA" id="ARBA00022737"/>
    </source>
</evidence>
<proteinExistence type="predicted"/>
<evidence type="ECO:0000313" key="7">
    <source>
        <dbReference type="EMBL" id="CAL4759888.1"/>
    </source>
</evidence>
<dbReference type="GO" id="GO:0051295">
    <property type="term" value="P:establishment of meiotic spindle localization"/>
    <property type="evidence" value="ECO:0007669"/>
    <property type="project" value="TreeGrafter"/>
</dbReference>
<dbReference type="SMART" id="SM00015">
    <property type="entry name" value="IQ"/>
    <property type="match status" value="7"/>
</dbReference>
<evidence type="ECO:0000256" key="5">
    <source>
        <dbReference type="SAM" id="MobiDB-lite"/>
    </source>
</evidence>
<reference evidence="6" key="1">
    <citation type="submission" date="2022-10" db="EMBL/GenBank/DDBJ databases">
        <authorList>
            <person name="Chen Y."/>
            <person name="Dougan E. K."/>
            <person name="Chan C."/>
            <person name="Rhodes N."/>
            <person name="Thang M."/>
        </authorList>
    </citation>
    <scope>NUCLEOTIDE SEQUENCE</scope>
</reference>
<comment type="caution">
    <text evidence="6">The sequence shown here is derived from an EMBL/GenBank/DDBJ whole genome shotgun (WGS) entry which is preliminary data.</text>
</comment>
<keyword evidence="3" id="KW-0677">Repeat</keyword>
<feature type="region of interest" description="Disordered" evidence="5">
    <location>
        <begin position="41"/>
        <end position="60"/>
    </location>
</feature>
<dbReference type="GO" id="GO:0007051">
    <property type="term" value="P:spindle organization"/>
    <property type="evidence" value="ECO:0007669"/>
    <property type="project" value="TreeGrafter"/>
</dbReference>
<evidence type="ECO:0000313" key="8">
    <source>
        <dbReference type="Proteomes" id="UP001152797"/>
    </source>
</evidence>
<comment type="subcellular location">
    <subcellularLocation>
        <location evidence="1">Cytoplasm</location>
    </subcellularLocation>
</comment>
<sequence>MSEMLERMASRLVEVLQQGDAFTSDGRAPDWHLICDEGPEDGAFSEHPATSPVAPAHSEEPQTCRREAGTELADVWGQRALNLTLLGKSVSRRFLRRLDQIWRRNEAQTTIAALWRGWALRQRMRQERWRMAGVVYHRCRQRAWLNLLRLGLFQHRRGPAAKMISTVTQCFLCRTKLQEARRRKEALRIQSSWRGHRGRRRAATLRRRRARRGCSAGGAAPSCGGAWWRRDASCDGGAREGWRRLHALRCCAAARIQATVRRWAAQRRYTLLSQHVWRPTRRLALLMAAVRWRCWRTHCQVSDTAVRLQRCFRGFLGRRSAKERRLLRETFGSWHMQAGPLRRAARLRLQRCWRGLRDRRRCEARRKALRRLQSALRRQICCKQRRWRRAAILVQRRFRGFRCSKRFRHSIRMIMMIQRGFRCWLSRRRLAMLQRFAARRRKWLKQDAEPSPVETTVLIKDEDATTQSSTRPESEAPDASSARSATDEMDISIGLIDVPEPEVRPPDPGPGGIGDETLLMARNLVEAADPVVTHQTLGLRKCEKSQWEMEGAN</sequence>
<keyword evidence="7" id="KW-0548">Nucleotidyltransferase</keyword>
<evidence type="ECO:0000256" key="2">
    <source>
        <dbReference type="ARBA" id="ARBA00022490"/>
    </source>
</evidence>
<keyword evidence="7" id="KW-0808">Transferase</keyword>
<keyword evidence="4" id="KW-0112">Calmodulin-binding</keyword>
<keyword evidence="2" id="KW-0963">Cytoplasm</keyword>
<dbReference type="Gene3D" id="1.20.5.190">
    <property type="match status" value="3"/>
</dbReference>
<evidence type="ECO:0000256" key="1">
    <source>
        <dbReference type="ARBA" id="ARBA00004496"/>
    </source>
</evidence>
<dbReference type="PANTHER" id="PTHR22706:SF1">
    <property type="entry name" value="ASSEMBLY FACTOR FOR SPINDLE MICROTUBULES"/>
    <property type="match status" value="1"/>
</dbReference>
<dbReference type="GO" id="GO:0003964">
    <property type="term" value="F:RNA-directed DNA polymerase activity"/>
    <property type="evidence" value="ECO:0007669"/>
    <property type="project" value="UniProtKB-KW"/>
</dbReference>
<keyword evidence="7" id="KW-0695">RNA-directed DNA polymerase</keyword>
<dbReference type="Proteomes" id="UP001152797">
    <property type="component" value="Unassembled WGS sequence"/>
</dbReference>
<dbReference type="EMBL" id="CAMXCT030000020">
    <property type="protein sequence ID" value="CAL4759888.1"/>
    <property type="molecule type" value="Genomic_DNA"/>
</dbReference>
<dbReference type="GO" id="GO:0005737">
    <property type="term" value="C:cytoplasm"/>
    <property type="evidence" value="ECO:0007669"/>
    <property type="project" value="UniProtKB-SubCell"/>
</dbReference>
<keyword evidence="8" id="KW-1185">Reference proteome</keyword>
<dbReference type="GO" id="GO:0000278">
    <property type="term" value="P:mitotic cell cycle"/>
    <property type="evidence" value="ECO:0007669"/>
    <property type="project" value="TreeGrafter"/>
</dbReference>
<protein>
    <submittedName>
        <fullName evidence="7">Reverse transcriptase RNase H-like domain-containing protein</fullName>
    </submittedName>
</protein>